<keyword evidence="3" id="KW-1185">Reference proteome</keyword>
<dbReference type="Proteomes" id="UP001501094">
    <property type="component" value="Unassembled WGS sequence"/>
</dbReference>
<dbReference type="RefSeq" id="WP_344101590.1">
    <property type="nucleotide sequence ID" value="NZ_BAAANL010000003.1"/>
</dbReference>
<dbReference type="PANTHER" id="PTHR43283">
    <property type="entry name" value="BETA-LACTAMASE-RELATED"/>
    <property type="match status" value="1"/>
</dbReference>
<evidence type="ECO:0000313" key="3">
    <source>
        <dbReference type="Proteomes" id="UP001501094"/>
    </source>
</evidence>
<evidence type="ECO:0000313" key="2">
    <source>
        <dbReference type="EMBL" id="GAA1860146.1"/>
    </source>
</evidence>
<dbReference type="PANTHER" id="PTHR43283:SF7">
    <property type="entry name" value="BETA-LACTAMASE-RELATED DOMAIN-CONTAINING PROTEIN"/>
    <property type="match status" value="1"/>
</dbReference>
<dbReference type="Gene3D" id="3.40.710.10">
    <property type="entry name" value="DD-peptidase/beta-lactamase superfamily"/>
    <property type="match status" value="1"/>
</dbReference>
<dbReference type="Pfam" id="PF00144">
    <property type="entry name" value="Beta-lactamase"/>
    <property type="match status" value="1"/>
</dbReference>
<sequence length="457" mass="47771">MVDVGAGEVAAAGIGELARRAARLDIALHTVRVSLAGELIASAGCPPFGPDLPQRMYSVAKTLTGIAVGMLAAEGKVGLDDAVVGHFPELAPFHPYLEATTVRHLLAMRGPHQATTYERTAGRWLESWFRAAPAHPPGTLFTYDTSGSYVLSALVERVSGGSITGYLRPRLLDPLGVSPELRVLPGPEGIEHGGSGLICTPRDLLRIAEGLMSDDVAGVPADYWRAATSAQADTTQLTWGGTLRQGYGYQLWLPGRGGWLMFGMGGQIVYGDPARRLAVVVTADSQACTGGDQRLLDDVMDLLIEPLGDAVPPVPAAAGTGLASALPAPVVAGQGPAPAPPVVDLAWPAPAHDPAAPTHLTEQLAAAAAAVLTPLGWRPDLRFDGPSEAVVAGRPAVVTAGRPDPDTLDLRCDLHGDELTPWRVRLSRTAHGAIAVQSQAYGEGADPAWTFRTTHHP</sequence>
<comment type="caution">
    <text evidence="2">The sequence shown here is derived from an EMBL/GenBank/DDBJ whole genome shotgun (WGS) entry which is preliminary data.</text>
</comment>
<dbReference type="InterPro" id="IPR012338">
    <property type="entry name" value="Beta-lactam/transpept-like"/>
</dbReference>
<dbReference type="InterPro" id="IPR001466">
    <property type="entry name" value="Beta-lactam-related"/>
</dbReference>
<proteinExistence type="predicted"/>
<dbReference type="InterPro" id="IPR050789">
    <property type="entry name" value="Diverse_Enzym_Activities"/>
</dbReference>
<name>A0ABN2NA85_9MICO</name>
<accession>A0ABN2NA85</accession>
<protein>
    <recommendedName>
        <fullName evidence="1">Beta-lactamase-related domain-containing protein</fullName>
    </recommendedName>
</protein>
<feature type="domain" description="Beta-lactamase-related" evidence="1">
    <location>
        <begin position="33"/>
        <end position="285"/>
    </location>
</feature>
<gene>
    <name evidence="2" type="ORF">GCM10009751_17090</name>
</gene>
<dbReference type="EMBL" id="BAAANL010000003">
    <property type="protein sequence ID" value="GAA1860146.1"/>
    <property type="molecule type" value="Genomic_DNA"/>
</dbReference>
<reference evidence="2 3" key="1">
    <citation type="journal article" date="2019" name="Int. J. Syst. Evol. Microbiol.">
        <title>The Global Catalogue of Microorganisms (GCM) 10K type strain sequencing project: providing services to taxonomists for standard genome sequencing and annotation.</title>
        <authorList>
            <consortium name="The Broad Institute Genomics Platform"/>
            <consortium name="The Broad Institute Genome Sequencing Center for Infectious Disease"/>
            <person name="Wu L."/>
            <person name="Ma J."/>
        </authorList>
    </citation>
    <scope>NUCLEOTIDE SEQUENCE [LARGE SCALE GENOMIC DNA]</scope>
    <source>
        <strain evidence="2 3">JCM 14326</strain>
    </source>
</reference>
<evidence type="ECO:0000259" key="1">
    <source>
        <dbReference type="Pfam" id="PF00144"/>
    </source>
</evidence>
<organism evidence="2 3">
    <name type="scientific">Myceligenerans crystallogenes</name>
    <dbReference type="NCBI Taxonomy" id="316335"/>
    <lineage>
        <taxon>Bacteria</taxon>
        <taxon>Bacillati</taxon>
        <taxon>Actinomycetota</taxon>
        <taxon>Actinomycetes</taxon>
        <taxon>Micrococcales</taxon>
        <taxon>Promicromonosporaceae</taxon>
        <taxon>Myceligenerans</taxon>
    </lineage>
</organism>
<dbReference type="SUPFAM" id="SSF56601">
    <property type="entry name" value="beta-lactamase/transpeptidase-like"/>
    <property type="match status" value="1"/>
</dbReference>